<keyword evidence="1" id="KW-1133">Transmembrane helix</keyword>
<dbReference type="Proteomes" id="UP000185596">
    <property type="component" value="Unassembled WGS sequence"/>
</dbReference>
<sequence>MSTPERPTGVIHDIGYQRYEGPRLGRGYAARSLFVHGVRSAYGLGRSPWAKVLPIGLLGATSIAALILVVLNTQLPVEVIDYVGIATTFTYAATVFVAVVAPELVSVDLRSNLLALYLARPLRRADYALAKLAALASATFVLLGGPMLVLFLGMAFSTDNGVAGVFSELGGLLQGLAAAAIHAAVLAAIALPFASLTGRRVFATGMIIGVTLLTAPVSGVVQALGDGASQQLAGLLDPVSLLGGVDRWLFDGGLFDIGPYGPVYGLAALLIVAAGTACTVWRYRKVNS</sequence>
<protein>
    <submittedName>
        <fullName evidence="2">Uncharacterized protein</fullName>
    </submittedName>
</protein>
<feature type="transmembrane region" description="Helical" evidence="1">
    <location>
        <begin position="172"/>
        <end position="194"/>
    </location>
</feature>
<dbReference type="OrthoDB" id="5495463at2"/>
<accession>A0A1Q8CLW6</accession>
<reference evidence="2 3" key="1">
    <citation type="submission" date="2016-12" db="EMBL/GenBank/DDBJ databases">
        <title>The draft genome sequence of Actinophytocola sp. 11-183.</title>
        <authorList>
            <person name="Wang W."/>
            <person name="Yuan L."/>
        </authorList>
    </citation>
    <scope>NUCLEOTIDE SEQUENCE [LARGE SCALE GENOMIC DNA]</scope>
    <source>
        <strain evidence="2 3">11-183</strain>
    </source>
</reference>
<name>A0A1Q8CLW6_9PSEU</name>
<feature type="transmembrane region" description="Helical" evidence="1">
    <location>
        <begin position="83"/>
        <end position="107"/>
    </location>
</feature>
<dbReference type="AlphaFoldDB" id="A0A1Q8CLW6"/>
<feature type="transmembrane region" description="Helical" evidence="1">
    <location>
        <begin position="52"/>
        <end position="71"/>
    </location>
</feature>
<feature type="transmembrane region" description="Helical" evidence="1">
    <location>
        <begin position="263"/>
        <end position="283"/>
    </location>
</feature>
<dbReference type="RefSeq" id="WP_075127659.1">
    <property type="nucleotide sequence ID" value="NZ_MSIE01000042.1"/>
</dbReference>
<feature type="transmembrane region" description="Helical" evidence="1">
    <location>
        <begin position="201"/>
        <end position="225"/>
    </location>
</feature>
<comment type="caution">
    <text evidence="2">The sequence shown here is derived from an EMBL/GenBank/DDBJ whole genome shotgun (WGS) entry which is preliminary data.</text>
</comment>
<evidence type="ECO:0000313" key="3">
    <source>
        <dbReference type="Proteomes" id="UP000185596"/>
    </source>
</evidence>
<gene>
    <name evidence="2" type="ORF">BU204_22190</name>
</gene>
<dbReference type="STRING" id="1912961.BU204_22190"/>
<keyword evidence="1" id="KW-0472">Membrane</keyword>
<organism evidence="2 3">
    <name type="scientific">Actinophytocola xanthii</name>
    <dbReference type="NCBI Taxonomy" id="1912961"/>
    <lineage>
        <taxon>Bacteria</taxon>
        <taxon>Bacillati</taxon>
        <taxon>Actinomycetota</taxon>
        <taxon>Actinomycetes</taxon>
        <taxon>Pseudonocardiales</taxon>
        <taxon>Pseudonocardiaceae</taxon>
    </lineage>
</organism>
<keyword evidence="3" id="KW-1185">Reference proteome</keyword>
<keyword evidence="1" id="KW-0812">Transmembrane</keyword>
<dbReference type="EMBL" id="MSIE01000042">
    <property type="protein sequence ID" value="OLF15358.1"/>
    <property type="molecule type" value="Genomic_DNA"/>
</dbReference>
<evidence type="ECO:0000313" key="2">
    <source>
        <dbReference type="EMBL" id="OLF15358.1"/>
    </source>
</evidence>
<proteinExistence type="predicted"/>
<evidence type="ECO:0000256" key="1">
    <source>
        <dbReference type="SAM" id="Phobius"/>
    </source>
</evidence>
<feature type="transmembrane region" description="Helical" evidence="1">
    <location>
        <begin position="128"/>
        <end position="152"/>
    </location>
</feature>